<organism evidence="1 2">
    <name type="scientific">Colocasia esculenta</name>
    <name type="common">Wild taro</name>
    <name type="synonym">Arum esculentum</name>
    <dbReference type="NCBI Taxonomy" id="4460"/>
    <lineage>
        <taxon>Eukaryota</taxon>
        <taxon>Viridiplantae</taxon>
        <taxon>Streptophyta</taxon>
        <taxon>Embryophyta</taxon>
        <taxon>Tracheophyta</taxon>
        <taxon>Spermatophyta</taxon>
        <taxon>Magnoliopsida</taxon>
        <taxon>Liliopsida</taxon>
        <taxon>Araceae</taxon>
        <taxon>Aroideae</taxon>
        <taxon>Colocasieae</taxon>
        <taxon>Colocasia</taxon>
    </lineage>
</organism>
<gene>
    <name evidence="1" type="ORF">Taro_002183</name>
</gene>
<protein>
    <submittedName>
        <fullName evidence="1">Uncharacterized protein</fullName>
    </submittedName>
</protein>
<keyword evidence="2" id="KW-1185">Reference proteome</keyword>
<dbReference type="EMBL" id="NMUH01000049">
    <property type="protein sequence ID" value="MQL69874.1"/>
    <property type="molecule type" value="Genomic_DNA"/>
</dbReference>
<dbReference type="AlphaFoldDB" id="A0A843TK04"/>
<name>A0A843TK04_COLES</name>
<sequence length="83" mass="9048">MACCRMSDARKCCSCRRGFSTRRADPARKGGPLVEQAIRHPEAALGSRWYPNAGTGLGTLKLFLKRCGALQEGHVCLLNWSGP</sequence>
<dbReference type="Proteomes" id="UP000652761">
    <property type="component" value="Unassembled WGS sequence"/>
</dbReference>
<reference evidence="1" key="1">
    <citation type="submission" date="2017-07" db="EMBL/GenBank/DDBJ databases">
        <title>Taro Niue Genome Assembly and Annotation.</title>
        <authorList>
            <person name="Atibalentja N."/>
            <person name="Keating K."/>
            <person name="Fields C.J."/>
        </authorList>
    </citation>
    <scope>NUCLEOTIDE SEQUENCE</scope>
    <source>
        <strain evidence="1">Niue_2</strain>
        <tissue evidence="1">Leaf</tissue>
    </source>
</reference>
<evidence type="ECO:0000313" key="2">
    <source>
        <dbReference type="Proteomes" id="UP000652761"/>
    </source>
</evidence>
<proteinExistence type="predicted"/>
<evidence type="ECO:0000313" key="1">
    <source>
        <dbReference type="EMBL" id="MQL69874.1"/>
    </source>
</evidence>
<accession>A0A843TK04</accession>
<comment type="caution">
    <text evidence="1">The sequence shown here is derived from an EMBL/GenBank/DDBJ whole genome shotgun (WGS) entry which is preliminary data.</text>
</comment>